<evidence type="ECO:0000259" key="6">
    <source>
        <dbReference type="Pfam" id="PF00535"/>
    </source>
</evidence>
<dbReference type="PANTHER" id="PTHR43179">
    <property type="entry name" value="RHAMNOSYLTRANSFERASE WBBL"/>
    <property type="match status" value="1"/>
</dbReference>
<dbReference type="Pfam" id="PF00535">
    <property type="entry name" value="Glycos_transf_2"/>
    <property type="match status" value="1"/>
</dbReference>
<sequence length="403" mass="44507">MREIRRDQLRCPAVVLDIDVRTSYGSTTVDVERYRTAWCLVRDGGVVVEARFFDIEDRATLTLDDVRVELAAAGLPVAATPSCSGHASLTVAIPTNRADSLPIALQSLTKQSDPDFEVLIIDNSSDGRIAAAMTDFGGLTLRTCHEPLPGISRARNCGIAYVRTDLVAWLDDDEVADPDWVAWLKRGFAAPGRPDAVAGVMLPAELETQAQVDFERYGGFNKGRPMQPQELRTGSRAVLSPLYPLPGFGAGGNMAFRTDALRSIGGFDNRLGSAIIHGGEETRALSELLHRGSLILHWPPAVTWHYHRRTNQELEKQLYGYAAGLTGFYMSWLVASPRSALEIAGLIPRGVRRILATRRSGRPGGPPAGFPENLLRASRRGLYRGAWMYLWENRHQRRYTVTR</sequence>
<evidence type="ECO:0000313" key="8">
    <source>
        <dbReference type="Proteomes" id="UP000028870"/>
    </source>
</evidence>
<keyword evidence="8" id="KW-1185">Reference proteome</keyword>
<reference evidence="7" key="1">
    <citation type="submission" date="2014-03" db="EMBL/GenBank/DDBJ databases">
        <title>Draft Genome Sequence of Mycobacterium cosmeticum DSM 44829.</title>
        <authorList>
            <person name="Croce O."/>
            <person name="Robert C."/>
            <person name="Raoult D."/>
            <person name="Drancourt M."/>
        </authorList>
    </citation>
    <scope>NUCLEOTIDE SEQUENCE [LARGE SCALE GENOMIC DNA]</scope>
    <source>
        <strain evidence="7">DSM 44829</strain>
    </source>
</reference>
<name>W9ANW2_MYCCO</name>
<dbReference type="GO" id="GO:0016757">
    <property type="term" value="F:glycosyltransferase activity"/>
    <property type="evidence" value="ECO:0007669"/>
    <property type="project" value="UniProtKB-KW"/>
</dbReference>
<feature type="domain" description="Glycosyltransferase 2-like" evidence="6">
    <location>
        <begin position="91"/>
        <end position="261"/>
    </location>
</feature>
<dbReference type="InterPro" id="IPR001173">
    <property type="entry name" value="Glyco_trans_2-like"/>
</dbReference>
<evidence type="ECO:0000313" key="7">
    <source>
        <dbReference type="EMBL" id="CDO07444.1"/>
    </source>
</evidence>
<dbReference type="eggNOG" id="COG1216">
    <property type="taxonomic scope" value="Bacteria"/>
</dbReference>
<evidence type="ECO:0000256" key="2">
    <source>
        <dbReference type="ARBA" id="ARBA00006739"/>
    </source>
</evidence>
<evidence type="ECO:0000256" key="5">
    <source>
        <dbReference type="ARBA" id="ARBA00023316"/>
    </source>
</evidence>
<keyword evidence="3" id="KW-0328">Glycosyltransferase</keyword>
<protein>
    <submittedName>
        <fullName evidence="7">Glycosyl transferase family protein</fullName>
    </submittedName>
</protein>
<dbReference type="OrthoDB" id="3180470at2"/>
<dbReference type="PANTHER" id="PTHR43179:SF12">
    <property type="entry name" value="GALACTOFURANOSYLTRANSFERASE GLFT2"/>
    <property type="match status" value="1"/>
</dbReference>
<comment type="caution">
    <text evidence="7">The sequence shown here is derived from an EMBL/GenBank/DDBJ whole genome shotgun (WGS) entry which is preliminary data.</text>
</comment>
<dbReference type="Gene3D" id="3.90.550.10">
    <property type="entry name" value="Spore Coat Polysaccharide Biosynthesis Protein SpsA, Chain A"/>
    <property type="match status" value="1"/>
</dbReference>
<keyword evidence="5" id="KW-0961">Cell wall biogenesis/degradation</keyword>
<dbReference type="Proteomes" id="UP000028870">
    <property type="component" value="Unassembled WGS sequence"/>
</dbReference>
<reference evidence="7" key="2">
    <citation type="submission" date="2014-03" db="EMBL/GenBank/DDBJ databases">
        <authorList>
            <person name="Urmite Genomes"/>
        </authorList>
    </citation>
    <scope>NUCLEOTIDE SEQUENCE</scope>
    <source>
        <strain evidence="7">DSM 44829</strain>
    </source>
</reference>
<evidence type="ECO:0000256" key="4">
    <source>
        <dbReference type="ARBA" id="ARBA00022679"/>
    </source>
</evidence>
<dbReference type="CDD" id="cd00761">
    <property type="entry name" value="Glyco_tranf_GTA_type"/>
    <property type="match status" value="1"/>
</dbReference>
<dbReference type="InterPro" id="IPR029044">
    <property type="entry name" value="Nucleotide-diphossugar_trans"/>
</dbReference>
<organism evidence="7 8">
    <name type="scientific">Mycolicibacterium cosmeticum</name>
    <dbReference type="NCBI Taxonomy" id="258533"/>
    <lineage>
        <taxon>Bacteria</taxon>
        <taxon>Bacillati</taxon>
        <taxon>Actinomycetota</taxon>
        <taxon>Actinomycetes</taxon>
        <taxon>Mycobacteriales</taxon>
        <taxon>Mycobacteriaceae</taxon>
        <taxon>Mycolicibacterium</taxon>
    </lineage>
</organism>
<proteinExistence type="inferred from homology"/>
<keyword evidence="4 7" id="KW-0808">Transferase</keyword>
<comment type="similarity">
    <text evidence="2">Belongs to the glycosyltransferase 2 family.</text>
</comment>
<comment type="pathway">
    <text evidence="1">Cell wall biogenesis; cell wall polysaccharide biosynthesis.</text>
</comment>
<dbReference type="GO" id="GO:0071555">
    <property type="term" value="P:cell wall organization"/>
    <property type="evidence" value="ECO:0007669"/>
    <property type="project" value="UniProtKB-KW"/>
</dbReference>
<dbReference type="STRING" id="258533.BN977_02251"/>
<evidence type="ECO:0000256" key="1">
    <source>
        <dbReference type="ARBA" id="ARBA00004776"/>
    </source>
</evidence>
<evidence type="ECO:0000256" key="3">
    <source>
        <dbReference type="ARBA" id="ARBA00022676"/>
    </source>
</evidence>
<accession>W9ANW2</accession>
<dbReference type="AlphaFoldDB" id="W9ANW2"/>
<dbReference type="EMBL" id="CCBB010000001">
    <property type="protein sequence ID" value="CDO07444.1"/>
    <property type="molecule type" value="Genomic_DNA"/>
</dbReference>
<dbReference type="SUPFAM" id="SSF53448">
    <property type="entry name" value="Nucleotide-diphospho-sugar transferases"/>
    <property type="match status" value="1"/>
</dbReference>
<gene>
    <name evidence="7" type="ORF">BN977_02251</name>
</gene>
<dbReference type="RefSeq" id="WP_084172469.1">
    <property type="nucleotide sequence ID" value="NZ_CCBB010000001.1"/>
</dbReference>